<accession>A0A8A1LMJ9</accession>
<dbReference type="AlphaFoldDB" id="A0A8A1LMJ9"/>
<dbReference type="Proteomes" id="UP000663419">
    <property type="component" value="Chromosome 4"/>
</dbReference>
<organism evidence="1 2">
    <name type="scientific">Ajellomyces capsulatus (strain H88)</name>
    <name type="common">Darling's disease fungus</name>
    <name type="synonym">Histoplasma capsulatum</name>
    <dbReference type="NCBI Taxonomy" id="544711"/>
    <lineage>
        <taxon>Eukaryota</taxon>
        <taxon>Fungi</taxon>
        <taxon>Dikarya</taxon>
        <taxon>Ascomycota</taxon>
        <taxon>Pezizomycotina</taxon>
        <taxon>Eurotiomycetes</taxon>
        <taxon>Eurotiomycetidae</taxon>
        <taxon>Onygenales</taxon>
        <taxon>Ajellomycetaceae</taxon>
        <taxon>Histoplasma</taxon>
    </lineage>
</organism>
<sequence length="74" mass="8290">MLEGWDWIGVIRTLYTTTALVVIEPFCPSGLTYYCCCYLATLGELYVYGGYNKGANRGANITKKKNGLTILHIY</sequence>
<reference evidence="1" key="1">
    <citation type="submission" date="2021-01" db="EMBL/GenBank/DDBJ databases">
        <title>Chromosome-level genome assembly of a human fungal pathogen reveals clustering of transcriptionally co-regulated genes.</title>
        <authorList>
            <person name="Voorhies M."/>
            <person name="Cohen S."/>
            <person name="Shea T.P."/>
            <person name="Petrus S."/>
            <person name="Munoz J.F."/>
            <person name="Poplawski S."/>
            <person name="Goldman W.E."/>
            <person name="Michael T."/>
            <person name="Cuomo C.A."/>
            <person name="Sil A."/>
            <person name="Beyhan S."/>
        </authorList>
    </citation>
    <scope>NUCLEOTIDE SEQUENCE</scope>
    <source>
        <strain evidence="1">H88</strain>
    </source>
</reference>
<dbReference type="VEuPathDB" id="FungiDB:I7I53_02986"/>
<evidence type="ECO:0000313" key="2">
    <source>
        <dbReference type="Proteomes" id="UP000663419"/>
    </source>
</evidence>
<evidence type="ECO:0000313" key="1">
    <source>
        <dbReference type="EMBL" id="QSS55176.1"/>
    </source>
</evidence>
<name>A0A8A1LMJ9_AJEC8</name>
<proteinExistence type="predicted"/>
<dbReference type="EMBL" id="CP069105">
    <property type="protein sequence ID" value="QSS55176.1"/>
    <property type="molecule type" value="Genomic_DNA"/>
</dbReference>
<protein>
    <submittedName>
        <fullName evidence="1">Uncharacterized protein</fullName>
    </submittedName>
</protein>
<gene>
    <name evidence="1" type="ORF">I7I53_02986</name>
</gene>